<proteinExistence type="predicted"/>
<name>A0A1F6CQV5_9BACT</name>
<dbReference type="EMBL" id="MFKW01000028">
    <property type="protein sequence ID" value="OGG51470.1"/>
    <property type="molecule type" value="Genomic_DNA"/>
</dbReference>
<reference evidence="1 2" key="1">
    <citation type="journal article" date="2016" name="Nat. Commun.">
        <title>Thousands of microbial genomes shed light on interconnected biogeochemical processes in an aquifer system.</title>
        <authorList>
            <person name="Anantharaman K."/>
            <person name="Brown C.T."/>
            <person name="Hug L.A."/>
            <person name="Sharon I."/>
            <person name="Castelle C.J."/>
            <person name="Probst A.J."/>
            <person name="Thomas B.C."/>
            <person name="Singh A."/>
            <person name="Wilkins M.J."/>
            <person name="Karaoz U."/>
            <person name="Brodie E.L."/>
            <person name="Williams K.H."/>
            <person name="Hubbard S.S."/>
            <person name="Banfield J.F."/>
        </authorList>
    </citation>
    <scope>NUCLEOTIDE SEQUENCE [LARGE SCALE GENOMIC DNA]</scope>
</reference>
<dbReference type="PANTHER" id="PTHR43861">
    <property type="entry name" value="TRANS-ACONITATE 2-METHYLTRANSFERASE-RELATED"/>
    <property type="match status" value="1"/>
</dbReference>
<dbReference type="InterPro" id="IPR029063">
    <property type="entry name" value="SAM-dependent_MTases_sf"/>
</dbReference>
<sequence>MQNVSCLLCGEGPIRVVASRGIVAKNGPVIPVSNVICLRCGLVFQSPRPEPEELEAMSRSYTEERHGFTSPKELQKYLSGVSWKNKGQALGAFLAEFLAPATRVLDLGCGPGVVIKYLRENFSCPVLGVEPSKVAADFARSEYGLPVYGGTLDDFLRSDGVAEFGVIILHHVFEHLPDPVASLRALRRRMTKDGVLYVEVPDVSSFSKPVDHFFDAMHLWSFTPATLRATLSRGGFKIIRWNRAKRYRIQVVAAADGDSRNEIPEEEYPTISADEIIRSLRTKRLRDKTLGVARTLVHFRSRH</sequence>
<evidence type="ECO:0000313" key="1">
    <source>
        <dbReference type="EMBL" id="OGG51470.1"/>
    </source>
</evidence>
<gene>
    <name evidence="1" type="ORF">A2704_04700</name>
</gene>
<evidence type="ECO:0008006" key="3">
    <source>
        <dbReference type="Google" id="ProtNLM"/>
    </source>
</evidence>
<dbReference type="AlphaFoldDB" id="A0A1F6CQV5"/>
<protein>
    <recommendedName>
        <fullName evidence="3">Methyltransferase type 11 domain-containing protein</fullName>
    </recommendedName>
</protein>
<dbReference type="Proteomes" id="UP000176445">
    <property type="component" value="Unassembled WGS sequence"/>
</dbReference>
<dbReference type="Gene3D" id="3.40.50.150">
    <property type="entry name" value="Vaccinia Virus protein VP39"/>
    <property type="match status" value="1"/>
</dbReference>
<organism evidence="1 2">
    <name type="scientific">Candidatus Kaiserbacteria bacterium RIFCSPHIGHO2_01_FULL_54_36b</name>
    <dbReference type="NCBI Taxonomy" id="1798483"/>
    <lineage>
        <taxon>Bacteria</taxon>
        <taxon>Candidatus Kaiseribacteriota</taxon>
    </lineage>
</organism>
<comment type="caution">
    <text evidence="1">The sequence shown here is derived from an EMBL/GenBank/DDBJ whole genome shotgun (WGS) entry which is preliminary data.</text>
</comment>
<dbReference type="CDD" id="cd02440">
    <property type="entry name" value="AdoMet_MTases"/>
    <property type="match status" value="1"/>
</dbReference>
<accession>A0A1F6CQV5</accession>
<dbReference type="SUPFAM" id="SSF53335">
    <property type="entry name" value="S-adenosyl-L-methionine-dependent methyltransferases"/>
    <property type="match status" value="1"/>
</dbReference>
<evidence type="ECO:0000313" key="2">
    <source>
        <dbReference type="Proteomes" id="UP000176445"/>
    </source>
</evidence>
<dbReference type="Pfam" id="PF13489">
    <property type="entry name" value="Methyltransf_23"/>
    <property type="match status" value="1"/>
</dbReference>